<dbReference type="EMBL" id="CAJNAP010000037">
    <property type="protein sequence ID" value="CAE6513785.1"/>
    <property type="molecule type" value="Genomic_DNA"/>
</dbReference>
<organism evidence="1 2">
    <name type="scientific">Nitrosomonas nitrosa</name>
    <dbReference type="NCBI Taxonomy" id="52442"/>
    <lineage>
        <taxon>Bacteria</taxon>
        <taxon>Pseudomonadati</taxon>
        <taxon>Pseudomonadota</taxon>
        <taxon>Betaproteobacteria</taxon>
        <taxon>Nitrosomonadales</taxon>
        <taxon>Nitrosomonadaceae</taxon>
        <taxon>Nitrosomonas</taxon>
    </lineage>
</organism>
<reference evidence="1" key="1">
    <citation type="submission" date="2021-02" db="EMBL/GenBank/DDBJ databases">
        <authorList>
            <person name="Han P."/>
        </authorList>
    </citation>
    <scope>NUCLEOTIDE SEQUENCE</scope>
    <source>
        <strain evidence="1">Nitrosomonas nitrosa 18-3D</strain>
    </source>
</reference>
<sequence length="96" mass="11077">MHSDRFGVAYKNYLMTGNIHGLINHMKVEMNEHGYNTYTLQSLTDQDVRAFFLTDEHSPDTLIAHMLPFTGKPPPLDFKAAQLVYQQGGYWVYKLP</sequence>
<name>A0A8H9DB76_9PROT</name>
<comment type="caution">
    <text evidence="1">The sequence shown here is derived from an EMBL/GenBank/DDBJ whole genome shotgun (WGS) entry which is preliminary data.</text>
</comment>
<evidence type="ECO:0000313" key="2">
    <source>
        <dbReference type="Proteomes" id="UP000601736"/>
    </source>
</evidence>
<gene>
    <name evidence="1" type="ORF">NMYAN_420003</name>
</gene>
<protein>
    <submittedName>
        <fullName evidence="1">Hydroxylamine oxidation protein HaoB</fullName>
    </submittedName>
</protein>
<dbReference type="Proteomes" id="UP000601736">
    <property type="component" value="Unassembled WGS sequence"/>
</dbReference>
<evidence type="ECO:0000313" key="1">
    <source>
        <dbReference type="EMBL" id="CAE6513785.1"/>
    </source>
</evidence>
<dbReference type="AlphaFoldDB" id="A0A8H9DB76"/>
<proteinExistence type="predicted"/>
<accession>A0A8H9DB76</accession>